<proteinExistence type="predicted"/>
<dbReference type="Proteomes" id="UP000886595">
    <property type="component" value="Unassembled WGS sequence"/>
</dbReference>
<evidence type="ECO:0000313" key="2">
    <source>
        <dbReference type="EMBL" id="KAG2330731.1"/>
    </source>
</evidence>
<sequence length="206" mass="22522">MASSSSSGPFSPAPPFLTTVMKEGGCINWAELPYELKSSILSSLCTVDVLENAQKVCTSWRHVCKDPKMWQKIDMVDRSQGGLVEIDISYFGTDSLLNYFALSSSNLRSLKLALVSPITTEGLTEALVKLPLLEDLEVAQCTSWGDSLKLVGQSCPKLKTLKLHSFGVGPRWTFSDDDALAVAETMPGLRNLQLFGNGLSWFKSHS</sequence>
<feature type="domain" description="F-box" evidence="1">
    <location>
        <begin position="26"/>
        <end position="73"/>
    </location>
</feature>
<gene>
    <name evidence="2" type="ORF">Bca52824_001911</name>
</gene>
<dbReference type="InterPro" id="IPR036047">
    <property type="entry name" value="F-box-like_dom_sf"/>
</dbReference>
<comment type="caution">
    <text evidence="2">The sequence shown here is derived from an EMBL/GenBank/DDBJ whole genome shotgun (WGS) entry which is preliminary data.</text>
</comment>
<dbReference type="Pfam" id="PF12937">
    <property type="entry name" value="F-box-like"/>
    <property type="match status" value="1"/>
</dbReference>
<evidence type="ECO:0000259" key="1">
    <source>
        <dbReference type="PROSITE" id="PS50181"/>
    </source>
</evidence>
<dbReference type="AlphaFoldDB" id="A0A8X7WJG5"/>
<dbReference type="PROSITE" id="PS50181">
    <property type="entry name" value="FBOX"/>
    <property type="match status" value="1"/>
</dbReference>
<dbReference type="EMBL" id="JAAMPC010000001">
    <property type="protein sequence ID" value="KAG2330731.1"/>
    <property type="molecule type" value="Genomic_DNA"/>
</dbReference>
<keyword evidence="3" id="KW-1185">Reference proteome</keyword>
<protein>
    <recommendedName>
        <fullName evidence="1">F-box domain-containing protein</fullName>
    </recommendedName>
</protein>
<dbReference type="CDD" id="cd22164">
    <property type="entry name" value="F-box_AtSKIP19-like"/>
    <property type="match status" value="1"/>
</dbReference>
<dbReference type="SUPFAM" id="SSF52047">
    <property type="entry name" value="RNI-like"/>
    <property type="match status" value="1"/>
</dbReference>
<name>A0A8X7WJG5_BRACI</name>
<dbReference type="InterPro" id="IPR032675">
    <property type="entry name" value="LRR_dom_sf"/>
</dbReference>
<accession>A0A8X7WJG5</accession>
<dbReference type="PANTHER" id="PTHR38926">
    <property type="entry name" value="F-BOX DOMAIN CONTAINING PROTEIN, EXPRESSED"/>
    <property type="match status" value="1"/>
</dbReference>
<dbReference type="Gene3D" id="3.80.10.10">
    <property type="entry name" value="Ribonuclease Inhibitor"/>
    <property type="match status" value="1"/>
</dbReference>
<dbReference type="OrthoDB" id="2095648at2759"/>
<reference evidence="2 3" key="1">
    <citation type="submission" date="2020-02" db="EMBL/GenBank/DDBJ databases">
        <authorList>
            <person name="Ma Q."/>
            <person name="Huang Y."/>
            <person name="Song X."/>
            <person name="Pei D."/>
        </authorList>
    </citation>
    <scope>NUCLEOTIDE SEQUENCE [LARGE SCALE GENOMIC DNA]</scope>
    <source>
        <strain evidence="2">Sxm20200214</strain>
        <tissue evidence="2">Leaf</tissue>
    </source>
</reference>
<organism evidence="2 3">
    <name type="scientific">Brassica carinata</name>
    <name type="common">Ethiopian mustard</name>
    <name type="synonym">Abyssinian cabbage</name>
    <dbReference type="NCBI Taxonomy" id="52824"/>
    <lineage>
        <taxon>Eukaryota</taxon>
        <taxon>Viridiplantae</taxon>
        <taxon>Streptophyta</taxon>
        <taxon>Embryophyta</taxon>
        <taxon>Tracheophyta</taxon>
        <taxon>Spermatophyta</taxon>
        <taxon>Magnoliopsida</taxon>
        <taxon>eudicotyledons</taxon>
        <taxon>Gunneridae</taxon>
        <taxon>Pentapetalae</taxon>
        <taxon>rosids</taxon>
        <taxon>malvids</taxon>
        <taxon>Brassicales</taxon>
        <taxon>Brassicaceae</taxon>
        <taxon>Brassiceae</taxon>
        <taxon>Brassica</taxon>
    </lineage>
</organism>
<dbReference type="InterPro" id="IPR001810">
    <property type="entry name" value="F-box_dom"/>
</dbReference>
<dbReference type="SUPFAM" id="SSF81383">
    <property type="entry name" value="F-box domain"/>
    <property type="match status" value="1"/>
</dbReference>
<dbReference type="PANTHER" id="PTHR38926:SF31">
    <property type="entry name" value="F-BOX DOMAIN-CONTAINING PROTEIN"/>
    <property type="match status" value="1"/>
</dbReference>
<evidence type="ECO:0000313" key="3">
    <source>
        <dbReference type="Proteomes" id="UP000886595"/>
    </source>
</evidence>